<evidence type="ECO:0000256" key="2">
    <source>
        <dbReference type="ARBA" id="ARBA00007208"/>
    </source>
</evidence>
<keyword evidence="4" id="KW-0813">Transport</keyword>
<evidence type="ECO:0000313" key="11">
    <source>
        <dbReference type="EMBL" id="ASM78937.1"/>
    </source>
</evidence>
<evidence type="ECO:0000256" key="5">
    <source>
        <dbReference type="ARBA" id="ARBA00022475"/>
    </source>
</evidence>
<evidence type="ECO:0000256" key="4">
    <source>
        <dbReference type="ARBA" id="ARBA00022448"/>
    </source>
</evidence>
<protein>
    <recommendedName>
        <fullName evidence="3">Type II secretion system protein N</fullName>
    </recommendedName>
    <alternativeName>
        <fullName evidence="10">General secretion pathway protein N</fullName>
    </alternativeName>
</protein>
<keyword evidence="5" id="KW-1003">Cell membrane</keyword>
<keyword evidence="8" id="KW-0653">Protein transport</keyword>
<dbReference type="GO" id="GO:0005886">
    <property type="term" value="C:plasma membrane"/>
    <property type="evidence" value="ECO:0007669"/>
    <property type="project" value="UniProtKB-SubCell"/>
</dbReference>
<evidence type="ECO:0000256" key="6">
    <source>
        <dbReference type="ARBA" id="ARBA00022519"/>
    </source>
</evidence>
<sequence length="252" mass="26976">MLWAMGLGVLGVAGATWPAAWLVDSLSTWTRGRVQLTEVEGPWWRGSGLLVLSGGAGSGQTTLLPSRLHWQIEWGWGEVRVRFTQACCTAQALTLRLRPEGTGVALALDPITQPLQWPVDWLQGLGAPWNTFKLGGLLEVRSTGAGALLSQQGLLLRGDLTLTLQGARTPLASVPQLGSYRVQLQAQGREPVQLRLDTLNGPLLLDGQGRIGPRGLKLRANAQAEPAQADALKNLLNLIGPRQGVRSILSIG</sequence>
<keyword evidence="6" id="KW-0997">Cell inner membrane</keyword>
<dbReference type="Proteomes" id="UP000199729">
    <property type="component" value="Chromosome"/>
</dbReference>
<evidence type="ECO:0000256" key="7">
    <source>
        <dbReference type="ARBA" id="ARBA00022692"/>
    </source>
</evidence>
<proteinExistence type="inferred from homology"/>
<comment type="similarity">
    <text evidence="2">Belongs to the GSP N family.</text>
</comment>
<keyword evidence="9" id="KW-0472">Membrane</keyword>
<accession>A0A221KJB5</accession>
<gene>
    <name evidence="11" type="ORF">VITFI_CDS3160</name>
</gene>
<dbReference type="InterPro" id="IPR022792">
    <property type="entry name" value="T2SS_protein-GspN"/>
</dbReference>
<evidence type="ECO:0000256" key="10">
    <source>
        <dbReference type="ARBA" id="ARBA00030772"/>
    </source>
</evidence>
<comment type="subcellular location">
    <subcellularLocation>
        <location evidence="1">Cell inner membrane</location>
    </subcellularLocation>
</comment>
<dbReference type="KEGG" id="vff:VITFI_CDS3160"/>
<keyword evidence="12" id="KW-1185">Reference proteome</keyword>
<dbReference type="GO" id="GO:0015628">
    <property type="term" value="P:protein secretion by the type II secretion system"/>
    <property type="evidence" value="ECO:0007669"/>
    <property type="project" value="InterPro"/>
</dbReference>
<evidence type="ECO:0000256" key="9">
    <source>
        <dbReference type="ARBA" id="ARBA00023136"/>
    </source>
</evidence>
<evidence type="ECO:0000256" key="8">
    <source>
        <dbReference type="ARBA" id="ARBA00022927"/>
    </source>
</evidence>
<organism evidence="11 12">
    <name type="scientific">Vitreoscilla filiformis</name>
    <dbReference type="NCBI Taxonomy" id="63"/>
    <lineage>
        <taxon>Bacteria</taxon>
        <taxon>Pseudomonadati</taxon>
        <taxon>Pseudomonadota</taxon>
        <taxon>Betaproteobacteria</taxon>
        <taxon>Neisseriales</taxon>
        <taxon>Neisseriaceae</taxon>
        <taxon>Vitreoscilla</taxon>
    </lineage>
</organism>
<name>A0A221KJB5_VITFI</name>
<evidence type="ECO:0000313" key="12">
    <source>
        <dbReference type="Proteomes" id="UP000199729"/>
    </source>
</evidence>
<dbReference type="AlphaFoldDB" id="A0A221KJB5"/>
<reference evidence="11 12" key="1">
    <citation type="submission" date="2017-07" db="EMBL/GenBank/DDBJ databases">
        <title>Complete Genome Sequence of the cosmetic ferment Vitreoscilla filiformis (ATCC15551).</title>
        <authorList>
            <person name="Contreras S."/>
            <person name="Sagory-Zalkind P."/>
            <person name="Blanquart H."/>
            <person name="Iltis A."/>
            <person name="Morand S.C."/>
        </authorList>
    </citation>
    <scope>NUCLEOTIDE SEQUENCE [LARGE SCALE GENOMIC DNA]</scope>
    <source>
        <strain evidence="11 12">ATCC 15551</strain>
    </source>
</reference>
<evidence type="ECO:0000256" key="3">
    <source>
        <dbReference type="ARBA" id="ARBA00021563"/>
    </source>
</evidence>
<evidence type="ECO:0000256" key="1">
    <source>
        <dbReference type="ARBA" id="ARBA00004533"/>
    </source>
</evidence>
<dbReference type="Pfam" id="PF01203">
    <property type="entry name" value="T2SSN"/>
    <property type="match status" value="1"/>
</dbReference>
<keyword evidence="7" id="KW-0812">Transmembrane</keyword>
<dbReference type="GO" id="GO:0015627">
    <property type="term" value="C:type II protein secretion system complex"/>
    <property type="evidence" value="ECO:0007669"/>
    <property type="project" value="InterPro"/>
</dbReference>
<dbReference type="EMBL" id="CP022423">
    <property type="protein sequence ID" value="ASM78937.1"/>
    <property type="molecule type" value="Genomic_DNA"/>
</dbReference>